<organism evidence="2 3">
    <name type="scientific">Streptomyces achromogenes</name>
    <dbReference type="NCBI Taxonomy" id="67255"/>
    <lineage>
        <taxon>Bacteria</taxon>
        <taxon>Bacillati</taxon>
        <taxon>Actinomycetota</taxon>
        <taxon>Actinomycetes</taxon>
        <taxon>Kitasatosporales</taxon>
        <taxon>Streptomycetaceae</taxon>
        <taxon>Streptomyces</taxon>
    </lineage>
</organism>
<name>A0ABZ1KTB0_STRAH</name>
<sequence length="68" mass="7441">MVTKDGEGDPSAARRRVSPYTLMTTLDDPRPKAPVPELRYTAHSTDVLRTVLSTLPPQQRGDAPHASD</sequence>
<protein>
    <submittedName>
        <fullName evidence="2">Uncharacterized protein</fullName>
    </submittedName>
</protein>
<dbReference type="Proteomes" id="UP001622557">
    <property type="component" value="Chromosome"/>
</dbReference>
<evidence type="ECO:0000313" key="3">
    <source>
        <dbReference type="Proteomes" id="UP001622557"/>
    </source>
</evidence>
<feature type="region of interest" description="Disordered" evidence="1">
    <location>
        <begin position="1"/>
        <end position="36"/>
    </location>
</feature>
<reference evidence="2 3" key="1">
    <citation type="submission" date="2022-10" db="EMBL/GenBank/DDBJ databases">
        <title>The complete genomes of actinobacterial strains from the NBC collection.</title>
        <authorList>
            <person name="Joergensen T.S."/>
            <person name="Alvarez Arevalo M."/>
            <person name="Sterndorff E.B."/>
            <person name="Faurdal D."/>
            <person name="Vuksanovic O."/>
            <person name="Mourched A.-S."/>
            <person name="Charusanti P."/>
            <person name="Shaw S."/>
            <person name="Blin K."/>
            <person name="Weber T."/>
        </authorList>
    </citation>
    <scope>NUCLEOTIDE SEQUENCE [LARGE SCALE GENOMIC DNA]</scope>
    <source>
        <strain evidence="2 3">NBC_00156</strain>
    </source>
</reference>
<evidence type="ECO:0000256" key="1">
    <source>
        <dbReference type="SAM" id="MobiDB-lite"/>
    </source>
</evidence>
<dbReference type="GeneID" id="97284258"/>
<dbReference type="RefSeq" id="WP_405450781.1">
    <property type="nucleotide sequence ID" value="NZ_CP108164.1"/>
</dbReference>
<accession>A0ABZ1KTB0</accession>
<dbReference type="EMBL" id="CP108164">
    <property type="protein sequence ID" value="WTQ83820.1"/>
    <property type="molecule type" value="Genomic_DNA"/>
</dbReference>
<proteinExistence type="predicted"/>
<gene>
    <name evidence="2" type="ORF">OG350_27515</name>
</gene>
<keyword evidence="3" id="KW-1185">Reference proteome</keyword>
<evidence type="ECO:0000313" key="2">
    <source>
        <dbReference type="EMBL" id="WTQ83820.1"/>
    </source>
</evidence>